<evidence type="ECO:0000313" key="1">
    <source>
        <dbReference type="EMBL" id="QTD54898.1"/>
    </source>
</evidence>
<proteinExistence type="predicted"/>
<gene>
    <name evidence="1" type="ORF">J4G78_11650</name>
</gene>
<evidence type="ECO:0008006" key="3">
    <source>
        <dbReference type="Google" id="ProtNLM"/>
    </source>
</evidence>
<evidence type="ECO:0000313" key="2">
    <source>
        <dbReference type="Proteomes" id="UP000663923"/>
    </source>
</evidence>
<dbReference type="Proteomes" id="UP000663923">
    <property type="component" value="Chromosome"/>
</dbReference>
<organism evidence="1 2">
    <name type="scientific">Parasphingorhabdus cellanae</name>
    <dbReference type="NCBI Taxonomy" id="2806553"/>
    <lineage>
        <taxon>Bacteria</taxon>
        <taxon>Pseudomonadati</taxon>
        <taxon>Pseudomonadota</taxon>
        <taxon>Alphaproteobacteria</taxon>
        <taxon>Sphingomonadales</taxon>
        <taxon>Sphingomonadaceae</taxon>
        <taxon>Parasphingorhabdus</taxon>
    </lineage>
</organism>
<dbReference type="EMBL" id="CP071794">
    <property type="protein sequence ID" value="QTD54898.1"/>
    <property type="molecule type" value="Genomic_DNA"/>
</dbReference>
<reference evidence="1 2" key="1">
    <citation type="submission" date="2021-03" db="EMBL/GenBank/DDBJ databases">
        <title>Complete genome of Parasphingorhabdus_sp.JHSY0214.</title>
        <authorList>
            <person name="Yoo J.H."/>
            <person name="Bae J.W."/>
        </authorList>
    </citation>
    <scope>NUCLEOTIDE SEQUENCE [LARGE SCALE GENOMIC DNA]</scope>
    <source>
        <strain evidence="1 2">JHSY0214</strain>
    </source>
</reference>
<dbReference type="RefSeq" id="WP_207986728.1">
    <property type="nucleotide sequence ID" value="NZ_CP071794.1"/>
</dbReference>
<protein>
    <recommendedName>
        <fullName evidence="3">DUF4240 domain-containing protein</fullName>
    </recommendedName>
</protein>
<accession>A0ABX7T4I9</accession>
<keyword evidence="2" id="KW-1185">Reference proteome</keyword>
<sequence>MSYDLMVFEETVAPRERSDFLEWFQAQTEWSESHGYSDSLVTSPCLQEWYAAITAEYPNMNGPDISDDDLGNAKLSDYSIGKDVIYAAFAWSEAEEAYPLVRQLVVNHKVGFYDVSGDEGDGEIYFPGDKLRDPSGGAWRQISSEFQATQQSDDKVKRSFFDFFRRKK</sequence>
<name>A0ABX7T4I9_9SPHN</name>